<dbReference type="InterPro" id="IPR002575">
    <property type="entry name" value="Aminoglycoside_PTrfase"/>
</dbReference>
<proteinExistence type="predicted"/>
<dbReference type="GO" id="GO:0016740">
    <property type="term" value="F:transferase activity"/>
    <property type="evidence" value="ECO:0007669"/>
    <property type="project" value="UniProtKB-KW"/>
</dbReference>
<dbReference type="InterPro" id="IPR011009">
    <property type="entry name" value="Kinase-like_dom_sf"/>
</dbReference>
<dbReference type="InterPro" id="IPR051678">
    <property type="entry name" value="AGP_Transferase"/>
</dbReference>
<dbReference type="Proteomes" id="UP000266677">
    <property type="component" value="Unassembled WGS sequence"/>
</dbReference>
<comment type="caution">
    <text evidence="2">The sequence shown here is derived from an EMBL/GenBank/DDBJ whole genome shotgun (WGS) entry which is preliminary data.</text>
</comment>
<organism evidence="2 3">
    <name type="scientific">Nocardia panacis</name>
    <dbReference type="NCBI Taxonomy" id="2340916"/>
    <lineage>
        <taxon>Bacteria</taxon>
        <taxon>Bacillati</taxon>
        <taxon>Actinomycetota</taxon>
        <taxon>Actinomycetes</taxon>
        <taxon>Mycobacteriales</taxon>
        <taxon>Nocardiaceae</taxon>
        <taxon>Nocardia</taxon>
    </lineage>
</organism>
<reference evidence="2 3" key="1">
    <citation type="submission" date="2018-09" db="EMBL/GenBank/DDBJ databases">
        <title>YIM PH21274 draft genome.</title>
        <authorList>
            <person name="Miao C."/>
        </authorList>
    </citation>
    <scope>NUCLEOTIDE SEQUENCE [LARGE SCALE GENOMIC DNA]</scope>
    <source>
        <strain evidence="2 3">YIM PH 21724</strain>
    </source>
</reference>
<dbReference type="Gene3D" id="3.90.1200.10">
    <property type="match status" value="1"/>
</dbReference>
<gene>
    <name evidence="2" type="ORF">D5S18_28210</name>
</gene>
<accession>A0A3A4K152</accession>
<keyword evidence="2" id="KW-0808">Transferase</keyword>
<dbReference type="AlphaFoldDB" id="A0A3A4K152"/>
<keyword evidence="3" id="KW-1185">Reference proteome</keyword>
<evidence type="ECO:0000313" key="2">
    <source>
        <dbReference type="EMBL" id="RJO69787.1"/>
    </source>
</evidence>
<feature type="domain" description="Aminoglycoside phosphotransferase" evidence="1">
    <location>
        <begin position="43"/>
        <end position="232"/>
    </location>
</feature>
<dbReference type="PANTHER" id="PTHR21310">
    <property type="entry name" value="AMINOGLYCOSIDE PHOSPHOTRANSFERASE-RELATED-RELATED"/>
    <property type="match status" value="1"/>
</dbReference>
<dbReference type="EMBL" id="QZFU01000041">
    <property type="protein sequence ID" value="RJO69787.1"/>
    <property type="molecule type" value="Genomic_DNA"/>
</dbReference>
<evidence type="ECO:0000259" key="1">
    <source>
        <dbReference type="Pfam" id="PF01636"/>
    </source>
</evidence>
<dbReference type="SUPFAM" id="SSF56112">
    <property type="entry name" value="Protein kinase-like (PK-like)"/>
    <property type="match status" value="1"/>
</dbReference>
<name>A0A3A4K152_9NOCA</name>
<sequence length="301" mass="33761">MTAETMPDPTSEILRTACARAGLDSAGATVLNRSENVIYRLPGSVVARISRPGQRAAALREVEVARWLESVDVPAVRVLPQTDQPIVVDDQAVTFWRELPPHRHGTPTEVAGALRKLHALTPPATFDLGRLDPFVRLGQRIESASTISADDREWMREHLAELKEHWTRLPEGLPWCVVHGDAWVGNVVATEDGEVVMLDLERTSIGPPEWDTVHTAIKYKSLGQITEDEYRSFCEVYGSDVTMWDGYELLRDLREFRMTTMAAQTAVTIEADQPQADHRIACLRGRLGPRPWSGWWPVPSR</sequence>
<dbReference type="RefSeq" id="WP_120044157.1">
    <property type="nucleotide sequence ID" value="NZ_QZFU01000041.1"/>
</dbReference>
<evidence type="ECO:0000313" key="3">
    <source>
        <dbReference type="Proteomes" id="UP000266677"/>
    </source>
</evidence>
<dbReference type="OrthoDB" id="3723194at2"/>
<protein>
    <submittedName>
        <fullName evidence="2">Aminoglycoside phosphotransferase family protein</fullName>
    </submittedName>
</protein>
<dbReference type="Pfam" id="PF01636">
    <property type="entry name" value="APH"/>
    <property type="match status" value="1"/>
</dbReference>
<dbReference type="PANTHER" id="PTHR21310:SF40">
    <property type="entry name" value="AMINOGLYCOSIDE PHOSPHOTRANSFERASE DOMAIN-CONTAINING PROTEIN-RELATED"/>
    <property type="match status" value="1"/>
</dbReference>